<reference evidence="2" key="1">
    <citation type="submission" date="2021-06" db="EMBL/GenBank/DDBJ databases">
        <authorList>
            <person name="Criscuolo A."/>
        </authorList>
    </citation>
    <scope>NUCLEOTIDE SEQUENCE</scope>
    <source>
        <strain evidence="2">CIP111803</strain>
    </source>
</reference>
<evidence type="ECO:0000256" key="1">
    <source>
        <dbReference type="SAM" id="MobiDB-lite"/>
    </source>
</evidence>
<dbReference type="EMBL" id="CAJVAP010000004">
    <property type="protein sequence ID" value="CAG7601620.1"/>
    <property type="molecule type" value="Genomic_DNA"/>
</dbReference>
<feature type="region of interest" description="Disordered" evidence="1">
    <location>
        <begin position="1"/>
        <end position="33"/>
    </location>
</feature>
<name>A0A916JU90_9MICO</name>
<proteinExistence type="predicted"/>
<evidence type="ECO:0000313" key="3">
    <source>
        <dbReference type="Proteomes" id="UP000693892"/>
    </source>
</evidence>
<protein>
    <recommendedName>
        <fullName evidence="4">ATP/GTP-binding protein</fullName>
    </recommendedName>
</protein>
<dbReference type="AlphaFoldDB" id="A0A916JU90"/>
<organism evidence="2 3">
    <name type="scientific">Leucobacter soli</name>
    <dbReference type="NCBI Taxonomy" id="2812850"/>
    <lineage>
        <taxon>Bacteria</taxon>
        <taxon>Bacillati</taxon>
        <taxon>Actinomycetota</taxon>
        <taxon>Actinomycetes</taxon>
        <taxon>Micrococcales</taxon>
        <taxon>Microbacteriaceae</taxon>
        <taxon>Leucobacter</taxon>
    </lineage>
</organism>
<feature type="compositionally biased region" description="Basic residues" evidence="1">
    <location>
        <begin position="1"/>
        <end position="11"/>
    </location>
</feature>
<comment type="caution">
    <text evidence="2">The sequence shown here is derived from an EMBL/GenBank/DDBJ whole genome shotgun (WGS) entry which is preliminary data.</text>
</comment>
<dbReference type="Proteomes" id="UP000693892">
    <property type="component" value="Unassembled WGS sequence"/>
</dbReference>
<gene>
    <name evidence="2" type="ORF">LEUCIP111803_00485</name>
</gene>
<evidence type="ECO:0000313" key="2">
    <source>
        <dbReference type="EMBL" id="CAG7601620.1"/>
    </source>
</evidence>
<feature type="compositionally biased region" description="Basic and acidic residues" evidence="1">
    <location>
        <begin position="12"/>
        <end position="33"/>
    </location>
</feature>
<accession>A0A916JU90</accession>
<sequence>MRGKSRRRAHRPWQDAEPRDVTRLAHGGARKESRRGVEWFVRDIPAGRAEKVYRCPGCERDVPPGEAHLVVWSAEHLFGDEAAVRDRRHWHTHCWRLS</sequence>
<evidence type="ECO:0008006" key="4">
    <source>
        <dbReference type="Google" id="ProtNLM"/>
    </source>
</evidence>
<keyword evidence="3" id="KW-1185">Reference proteome</keyword>